<dbReference type="CDD" id="cd02440">
    <property type="entry name" value="AdoMet_MTases"/>
    <property type="match status" value="1"/>
</dbReference>
<comment type="caution">
    <text evidence="2">The sequence shown here is derived from an EMBL/GenBank/DDBJ whole genome shotgun (WGS) entry which is preliminary data.</text>
</comment>
<keyword evidence="2" id="KW-0489">Methyltransferase</keyword>
<dbReference type="PANTHER" id="PTHR43861">
    <property type="entry name" value="TRANS-ACONITATE 2-METHYLTRANSFERASE-RELATED"/>
    <property type="match status" value="1"/>
</dbReference>
<dbReference type="Pfam" id="PF13847">
    <property type="entry name" value="Methyltransf_31"/>
    <property type="match status" value="1"/>
</dbReference>
<dbReference type="GO" id="GO:0032259">
    <property type="term" value="P:methylation"/>
    <property type="evidence" value="ECO:0007669"/>
    <property type="project" value="UniProtKB-KW"/>
</dbReference>
<protein>
    <submittedName>
        <fullName evidence="2">Class I SAM-dependent methyltransferase</fullName>
    </submittedName>
</protein>
<evidence type="ECO:0000259" key="1">
    <source>
        <dbReference type="Pfam" id="PF13847"/>
    </source>
</evidence>
<dbReference type="OrthoDB" id="9784101at2"/>
<accession>A0A3S0ZIH1</accession>
<gene>
    <name evidence="2" type="ORF">PCC6912_41650</name>
</gene>
<organism evidence="2 3">
    <name type="scientific">Chlorogloeopsis fritschii PCC 6912</name>
    <dbReference type="NCBI Taxonomy" id="211165"/>
    <lineage>
        <taxon>Bacteria</taxon>
        <taxon>Bacillati</taxon>
        <taxon>Cyanobacteriota</taxon>
        <taxon>Cyanophyceae</taxon>
        <taxon>Nostocales</taxon>
        <taxon>Chlorogloeopsidaceae</taxon>
        <taxon>Chlorogloeopsis</taxon>
    </lineage>
</organism>
<dbReference type="SUPFAM" id="SSF53335">
    <property type="entry name" value="S-adenosyl-L-methionine-dependent methyltransferases"/>
    <property type="match status" value="1"/>
</dbReference>
<evidence type="ECO:0000313" key="3">
    <source>
        <dbReference type="Proteomes" id="UP000268857"/>
    </source>
</evidence>
<proteinExistence type="predicted"/>
<dbReference type="InterPro" id="IPR025714">
    <property type="entry name" value="Methyltranfer_dom"/>
</dbReference>
<dbReference type="InterPro" id="IPR029063">
    <property type="entry name" value="SAM-dependent_MTases_sf"/>
</dbReference>
<dbReference type="GO" id="GO:0008168">
    <property type="term" value="F:methyltransferase activity"/>
    <property type="evidence" value="ECO:0007669"/>
    <property type="project" value="UniProtKB-KW"/>
</dbReference>
<keyword evidence="2" id="KW-0808">Transferase</keyword>
<reference evidence="2 3" key="1">
    <citation type="journal article" date="2019" name="Genome Biol. Evol.">
        <title>Day and night: Metabolic profiles and evolutionary relationships of six axenic non-marine cyanobacteria.</title>
        <authorList>
            <person name="Will S.E."/>
            <person name="Henke P."/>
            <person name="Boedeker C."/>
            <person name="Huang S."/>
            <person name="Brinkmann H."/>
            <person name="Rohde M."/>
            <person name="Jarek M."/>
            <person name="Friedl T."/>
            <person name="Seufert S."/>
            <person name="Schumacher M."/>
            <person name="Overmann J."/>
            <person name="Neumann-Schaal M."/>
            <person name="Petersen J."/>
        </authorList>
    </citation>
    <scope>NUCLEOTIDE SEQUENCE [LARGE SCALE GENOMIC DNA]</scope>
    <source>
        <strain evidence="2 3">PCC 6912</strain>
    </source>
</reference>
<dbReference type="EMBL" id="RSCJ01000019">
    <property type="protein sequence ID" value="RUR76761.1"/>
    <property type="molecule type" value="Genomic_DNA"/>
</dbReference>
<keyword evidence="3" id="KW-1185">Reference proteome</keyword>
<dbReference type="Gene3D" id="3.40.50.150">
    <property type="entry name" value="Vaccinia Virus protein VP39"/>
    <property type="match status" value="1"/>
</dbReference>
<evidence type="ECO:0000313" key="2">
    <source>
        <dbReference type="EMBL" id="RUR76761.1"/>
    </source>
</evidence>
<feature type="domain" description="Methyltransferase" evidence="1">
    <location>
        <begin position="50"/>
        <end position="158"/>
    </location>
</feature>
<dbReference type="AlphaFoldDB" id="A0A3S0ZIH1"/>
<dbReference type="RefSeq" id="WP_016876342.1">
    <property type="nucleotide sequence ID" value="NZ_AJLN01000074.1"/>
</dbReference>
<name>A0A3S0ZIH1_CHLFR</name>
<sequence>MNSFPAWYFDESKMAGIDFEDIAQVEAFDCKQTSSTPEKEQALVKRLGISSGHTAIDLGAGTGTFAIQASLQGASVHAIDISQSMLAYAQQKARKMGVTTINFHRAGFLTYEHNDNLADFVITKAALHILPDFWKMVALLRIASMLKPKGILYLRDVIFSFPISEYESSIENWIEHSSMPEGEGWTVKDYQMHVREEHSTFAWIIEAMLRRAGFEITEANYLTPTTAEYICIKTA</sequence>
<dbReference type="Proteomes" id="UP000268857">
    <property type="component" value="Unassembled WGS sequence"/>
</dbReference>
<dbReference type="PANTHER" id="PTHR43861:SF1">
    <property type="entry name" value="TRANS-ACONITATE 2-METHYLTRANSFERASE"/>
    <property type="match status" value="1"/>
</dbReference>
<dbReference type="STRING" id="211165.GCA_000317285_02607"/>